<dbReference type="EMBL" id="JBHRSB010000002">
    <property type="protein sequence ID" value="MFC2999622.1"/>
    <property type="molecule type" value="Genomic_DNA"/>
</dbReference>
<evidence type="ECO:0000313" key="1">
    <source>
        <dbReference type="EMBL" id="MFC2999622.1"/>
    </source>
</evidence>
<dbReference type="InterPro" id="IPR008628">
    <property type="entry name" value="GPP34-like"/>
</dbReference>
<dbReference type="PANTHER" id="PTHR12704:SF2">
    <property type="entry name" value="GOLGI PHOSPHOPROTEIN 3 HOMOLOG SAURON"/>
    <property type="match status" value="1"/>
</dbReference>
<accession>A0ABV7BPP3</accession>
<keyword evidence="2" id="KW-1185">Reference proteome</keyword>
<proteinExistence type="predicted"/>
<reference evidence="2" key="1">
    <citation type="journal article" date="2019" name="Int. J. Syst. Evol. Microbiol.">
        <title>The Global Catalogue of Microorganisms (GCM) 10K type strain sequencing project: providing services to taxonomists for standard genome sequencing and annotation.</title>
        <authorList>
            <consortium name="The Broad Institute Genomics Platform"/>
            <consortium name="The Broad Institute Genome Sequencing Center for Infectious Disease"/>
            <person name="Wu L."/>
            <person name="Ma J."/>
        </authorList>
    </citation>
    <scope>NUCLEOTIDE SEQUENCE [LARGE SCALE GENOMIC DNA]</scope>
    <source>
        <strain evidence="2">CGMCC 1.16855</strain>
    </source>
</reference>
<sequence length="221" mass="23747">MSLTMPEEILLLLLDDETGKPVGLPGPAGDLALAGAILMELALAGRIDTDLDQLVLVQSRPTGDALLDEVLARLASAASAGGAERTSRWWIQDIAKTGPALRAQVLERLVAGGVLRRIEDRFLWVFPERRYPKATGRAETAEVRRRLRGVLLEDEIPDPRDALLIGLAKSTGLVPLVLSEAERAGAAARLDHVAGLEELSRSLSAATRDVYATLLRQGAVH</sequence>
<gene>
    <name evidence="1" type="ORF">ACFOD3_06950</name>
</gene>
<evidence type="ECO:0000313" key="2">
    <source>
        <dbReference type="Proteomes" id="UP001595420"/>
    </source>
</evidence>
<dbReference type="Proteomes" id="UP001595420">
    <property type="component" value="Unassembled WGS sequence"/>
</dbReference>
<comment type="caution">
    <text evidence="1">The sequence shown here is derived from an EMBL/GenBank/DDBJ whole genome shotgun (WGS) entry which is preliminary data.</text>
</comment>
<organism evidence="1 2">
    <name type="scientific">Falsiroseomonas tokyonensis</name>
    <dbReference type="NCBI Taxonomy" id="430521"/>
    <lineage>
        <taxon>Bacteria</taxon>
        <taxon>Pseudomonadati</taxon>
        <taxon>Pseudomonadota</taxon>
        <taxon>Alphaproteobacteria</taxon>
        <taxon>Acetobacterales</taxon>
        <taxon>Roseomonadaceae</taxon>
        <taxon>Falsiroseomonas</taxon>
    </lineage>
</organism>
<dbReference type="Pfam" id="PF05719">
    <property type="entry name" value="GPP34"/>
    <property type="match status" value="1"/>
</dbReference>
<dbReference type="RefSeq" id="WP_216835719.1">
    <property type="nucleotide sequence ID" value="NZ_JAFNJS010000002.1"/>
</dbReference>
<protein>
    <submittedName>
        <fullName evidence="1">GPP34 family phosphoprotein</fullName>
    </submittedName>
</protein>
<name>A0ABV7BPP3_9PROT</name>
<dbReference type="PANTHER" id="PTHR12704">
    <property type="entry name" value="TRANS-GOLGI PROTEIN GMX33"/>
    <property type="match status" value="1"/>
</dbReference>